<sequence length="223" mass="25822">MNSSWDTTQQRSKYHFDPRTQDPLYDTVIQLGSFVPCWQDELEKIISGSKSATWRTRNEPGKSRPESDLAAEEYDLEREGYGKDYTITNLNWKIPPILQRVSDLFAVTDCMTRIHVQMPGQVWNLHLDKLEKWNPNNPDSVSRYQIQLTNWEPGHFWSYGNYIHSGWRAGDVTTFDWKNVPHSTANAGHGPRVTLQVTGIDTEQTQAFLFKLSDNNPFDLQSK</sequence>
<dbReference type="Gene3D" id="2.60.120.330">
    <property type="entry name" value="B-lactam Antibiotic, Isopenicillin N Synthase, Chain"/>
    <property type="match status" value="1"/>
</dbReference>
<proteinExistence type="predicted"/>
<protein>
    <submittedName>
        <fullName evidence="2">Uncharacterized protein</fullName>
    </submittedName>
</protein>
<dbReference type="EMBL" id="LR797502">
    <property type="protein sequence ID" value="CAB4221300.1"/>
    <property type="molecule type" value="Genomic_DNA"/>
</dbReference>
<dbReference type="EMBL" id="LR796776">
    <property type="protein sequence ID" value="CAB4165802.1"/>
    <property type="molecule type" value="Genomic_DNA"/>
</dbReference>
<evidence type="ECO:0000313" key="1">
    <source>
        <dbReference type="EMBL" id="CAB4163958.1"/>
    </source>
</evidence>
<name>A0A6J5P428_9CAUD</name>
<gene>
    <name evidence="3" type="ORF">UFOVP1146_314</name>
    <name evidence="4" type="ORF">UFOVP1638_251</name>
    <name evidence="1" type="ORF">UFOVP812_227</name>
    <name evidence="2" type="ORF">UFOVP818_338</name>
</gene>
<accession>A0A6J5P428</accession>
<organism evidence="2">
    <name type="scientific">uncultured Caudovirales phage</name>
    <dbReference type="NCBI Taxonomy" id="2100421"/>
    <lineage>
        <taxon>Viruses</taxon>
        <taxon>Duplodnaviria</taxon>
        <taxon>Heunggongvirae</taxon>
        <taxon>Uroviricota</taxon>
        <taxon>Caudoviricetes</taxon>
        <taxon>Peduoviridae</taxon>
        <taxon>Maltschvirus</taxon>
        <taxon>Maltschvirus maltsch</taxon>
    </lineage>
</organism>
<dbReference type="EMBL" id="LR797099">
    <property type="protein sequence ID" value="CAB4186968.1"/>
    <property type="molecule type" value="Genomic_DNA"/>
</dbReference>
<dbReference type="InterPro" id="IPR027443">
    <property type="entry name" value="IPNS-like_sf"/>
</dbReference>
<evidence type="ECO:0000313" key="4">
    <source>
        <dbReference type="EMBL" id="CAB4221300.1"/>
    </source>
</evidence>
<evidence type="ECO:0000313" key="2">
    <source>
        <dbReference type="EMBL" id="CAB4165802.1"/>
    </source>
</evidence>
<reference evidence="2" key="1">
    <citation type="submission" date="2020-04" db="EMBL/GenBank/DDBJ databases">
        <authorList>
            <person name="Chiriac C."/>
            <person name="Salcher M."/>
            <person name="Ghai R."/>
            <person name="Kavagutti S V."/>
        </authorList>
    </citation>
    <scope>NUCLEOTIDE SEQUENCE</scope>
</reference>
<evidence type="ECO:0000313" key="3">
    <source>
        <dbReference type="EMBL" id="CAB4186968.1"/>
    </source>
</evidence>
<dbReference type="EMBL" id="LR796758">
    <property type="protein sequence ID" value="CAB4163958.1"/>
    <property type="molecule type" value="Genomic_DNA"/>
</dbReference>